<dbReference type="InterPro" id="IPR002523">
    <property type="entry name" value="MgTranspt_CorA/ZnTranspt_ZntB"/>
</dbReference>
<proteinExistence type="inferred from homology"/>
<comment type="caution">
    <text evidence="9">The sequence shown here is derived from an EMBL/GenBank/DDBJ whole genome shotgun (WGS) entry which is preliminary data.</text>
</comment>
<name>A0ABP7UE47_9BACT</name>
<keyword evidence="8" id="KW-0406">Ion transport</keyword>
<evidence type="ECO:0000313" key="10">
    <source>
        <dbReference type="Proteomes" id="UP001501469"/>
    </source>
</evidence>
<dbReference type="NCBIfam" id="TIGR00383">
    <property type="entry name" value="corA"/>
    <property type="match status" value="1"/>
</dbReference>
<organism evidence="9 10">
    <name type="scientific">Hymenobacter glaciei</name>
    <dbReference type="NCBI Taxonomy" id="877209"/>
    <lineage>
        <taxon>Bacteria</taxon>
        <taxon>Pseudomonadati</taxon>
        <taxon>Bacteroidota</taxon>
        <taxon>Cytophagia</taxon>
        <taxon>Cytophagales</taxon>
        <taxon>Hymenobacteraceae</taxon>
        <taxon>Hymenobacter</taxon>
    </lineage>
</organism>
<keyword evidence="3 8" id="KW-0813">Transport</keyword>
<evidence type="ECO:0000256" key="1">
    <source>
        <dbReference type="ARBA" id="ARBA00004651"/>
    </source>
</evidence>
<dbReference type="RefSeq" id="WP_345055950.1">
    <property type="nucleotide sequence ID" value="NZ_BAABDK010000023.1"/>
</dbReference>
<dbReference type="InterPro" id="IPR045863">
    <property type="entry name" value="CorA_TM1_TM2"/>
</dbReference>
<gene>
    <name evidence="8 9" type="primary">corA</name>
    <name evidence="9" type="ORF">GCM10022409_29350</name>
</gene>
<dbReference type="SUPFAM" id="SSF144083">
    <property type="entry name" value="Magnesium transport protein CorA, transmembrane region"/>
    <property type="match status" value="1"/>
</dbReference>
<keyword evidence="5 8" id="KW-0812">Transmembrane</keyword>
<comment type="function">
    <text evidence="8">Mediates influx of magnesium ions.</text>
</comment>
<dbReference type="InterPro" id="IPR045861">
    <property type="entry name" value="CorA_cytoplasmic_dom"/>
</dbReference>
<keyword evidence="4 8" id="KW-1003">Cell membrane</keyword>
<dbReference type="Gene3D" id="3.30.460.20">
    <property type="entry name" value="CorA soluble domain-like"/>
    <property type="match status" value="1"/>
</dbReference>
<reference evidence="10" key="1">
    <citation type="journal article" date="2019" name="Int. J. Syst. Evol. Microbiol.">
        <title>The Global Catalogue of Microorganisms (GCM) 10K type strain sequencing project: providing services to taxonomists for standard genome sequencing and annotation.</title>
        <authorList>
            <consortium name="The Broad Institute Genomics Platform"/>
            <consortium name="The Broad Institute Genome Sequencing Center for Infectious Disease"/>
            <person name="Wu L."/>
            <person name="Ma J."/>
        </authorList>
    </citation>
    <scope>NUCLEOTIDE SEQUENCE [LARGE SCALE GENOMIC DNA]</scope>
    <source>
        <strain evidence="10">JCM 17225</strain>
    </source>
</reference>
<dbReference type="Gene3D" id="1.20.58.340">
    <property type="entry name" value="Magnesium transport protein CorA, transmembrane region"/>
    <property type="match status" value="2"/>
</dbReference>
<feature type="transmembrane region" description="Helical" evidence="8">
    <location>
        <begin position="372"/>
        <end position="393"/>
    </location>
</feature>
<comment type="similarity">
    <text evidence="2 8">Belongs to the CorA metal ion transporter (MIT) (TC 1.A.35) family.</text>
</comment>
<evidence type="ECO:0000256" key="4">
    <source>
        <dbReference type="ARBA" id="ARBA00022475"/>
    </source>
</evidence>
<evidence type="ECO:0000256" key="6">
    <source>
        <dbReference type="ARBA" id="ARBA00022989"/>
    </source>
</evidence>
<dbReference type="InterPro" id="IPR004488">
    <property type="entry name" value="Mg/Co-transport_prot_CorA"/>
</dbReference>
<dbReference type="PANTHER" id="PTHR46494">
    <property type="entry name" value="CORA FAMILY METAL ION TRANSPORTER (EUROFUNG)"/>
    <property type="match status" value="1"/>
</dbReference>
<keyword evidence="7 8" id="KW-0472">Membrane</keyword>
<comment type="subcellular location">
    <subcellularLocation>
        <location evidence="1">Cell membrane</location>
        <topology evidence="1">Multi-pass membrane protein</topology>
    </subcellularLocation>
    <subcellularLocation>
        <location evidence="8">Membrane</location>
        <topology evidence="8">Multi-pass membrane protein</topology>
    </subcellularLocation>
</comment>
<dbReference type="Proteomes" id="UP001501469">
    <property type="component" value="Unassembled WGS sequence"/>
</dbReference>
<evidence type="ECO:0000256" key="7">
    <source>
        <dbReference type="ARBA" id="ARBA00023136"/>
    </source>
</evidence>
<protein>
    <recommendedName>
        <fullName evidence="8">Magnesium transport protein CorA</fullName>
    </recommendedName>
</protein>
<evidence type="ECO:0000256" key="8">
    <source>
        <dbReference type="RuleBase" id="RU362010"/>
    </source>
</evidence>
<keyword evidence="8" id="KW-0460">Magnesium</keyword>
<dbReference type="Pfam" id="PF01544">
    <property type="entry name" value="CorA"/>
    <property type="match status" value="1"/>
</dbReference>
<feature type="transmembrane region" description="Helical" evidence="8">
    <location>
        <begin position="329"/>
        <end position="352"/>
    </location>
</feature>
<evidence type="ECO:0000256" key="5">
    <source>
        <dbReference type="ARBA" id="ARBA00022692"/>
    </source>
</evidence>
<dbReference type="PANTHER" id="PTHR46494:SF1">
    <property type="entry name" value="CORA FAMILY METAL ION TRANSPORTER (EUROFUNG)"/>
    <property type="match status" value="1"/>
</dbReference>
<evidence type="ECO:0000256" key="3">
    <source>
        <dbReference type="ARBA" id="ARBA00022448"/>
    </source>
</evidence>
<keyword evidence="10" id="KW-1185">Reference proteome</keyword>
<keyword evidence="6 8" id="KW-1133">Transmembrane helix</keyword>
<sequence>MNPLSSTAQAAINRSPTLADIAGSVPVTITDREATRQARFQEVGQRPGTLNIRPGALRPRLFLMSYDDTTFTENEYTDHYEDLMAFLHEHPELKHWIDVRGYGDLDLIERMMQDFGLHPLQMEDVLNDYQRAKVEVFDDNRLFMVSRMTDFTADFEIDDDQLSLFTGPNYVLSFQDDYNDCLDSLRTRIRSNFSTLRRHPVLYLAYALTDVVLDHYYPTMAAIGDYIEELEEAIFSPNRPRRLLNRILRIKKDVVRFRRLVYPERDKIAEILRMPEEIMSETLKLFYRDAYDHAIQALDLAESYRDNISSLTDLYMSDQGNRMNEVMKVLTIISTIFIPLSFVVGLYGMNFQRVDEQGHLLPHNMPELYSPWGYPAVLVVMTLVVAMQLFYFYRKGWLTNR</sequence>
<accession>A0ABP7UE47</accession>
<dbReference type="CDD" id="cd12828">
    <property type="entry name" value="TmCorA-like_1"/>
    <property type="match status" value="1"/>
</dbReference>
<evidence type="ECO:0000256" key="2">
    <source>
        <dbReference type="ARBA" id="ARBA00009765"/>
    </source>
</evidence>
<evidence type="ECO:0000313" key="9">
    <source>
        <dbReference type="EMBL" id="GAA4041488.1"/>
    </source>
</evidence>
<dbReference type="SUPFAM" id="SSF143865">
    <property type="entry name" value="CorA soluble domain-like"/>
    <property type="match status" value="1"/>
</dbReference>
<dbReference type="EMBL" id="BAABDK010000023">
    <property type="protein sequence ID" value="GAA4041488.1"/>
    <property type="molecule type" value="Genomic_DNA"/>
</dbReference>